<evidence type="ECO:0000313" key="3">
    <source>
        <dbReference type="Proteomes" id="UP000758603"/>
    </source>
</evidence>
<keyword evidence="3" id="KW-1185">Reference proteome</keyword>
<evidence type="ECO:0000256" key="1">
    <source>
        <dbReference type="SAM" id="SignalP"/>
    </source>
</evidence>
<accession>A0A9P8UGH3</accession>
<dbReference type="InterPro" id="IPR032710">
    <property type="entry name" value="NTF2-like_dom_sf"/>
</dbReference>
<gene>
    <name evidence="2" type="ORF">BKA67DRAFT_660409</name>
</gene>
<dbReference type="SUPFAM" id="SSF54427">
    <property type="entry name" value="NTF2-like"/>
    <property type="match status" value="1"/>
</dbReference>
<dbReference type="EMBL" id="JAGPXC010000006">
    <property type="protein sequence ID" value="KAH6651612.1"/>
    <property type="molecule type" value="Genomic_DNA"/>
</dbReference>
<dbReference type="Gene3D" id="3.10.450.50">
    <property type="match status" value="1"/>
</dbReference>
<comment type="caution">
    <text evidence="2">The sequence shown here is derived from an EMBL/GenBank/DDBJ whole genome shotgun (WGS) entry which is preliminary data.</text>
</comment>
<dbReference type="RefSeq" id="XP_045955890.1">
    <property type="nucleotide sequence ID" value="XM_046107615.1"/>
</dbReference>
<evidence type="ECO:0000313" key="2">
    <source>
        <dbReference type="EMBL" id="KAH6651612.1"/>
    </source>
</evidence>
<feature type="signal peptide" evidence="1">
    <location>
        <begin position="1"/>
        <end position="21"/>
    </location>
</feature>
<dbReference type="OrthoDB" id="3814701at2759"/>
<protein>
    <submittedName>
        <fullName evidence="2">Uncharacterized protein</fullName>
    </submittedName>
</protein>
<dbReference type="AlphaFoldDB" id="A0A9P8UGH3"/>
<organism evidence="2 3">
    <name type="scientific">Truncatella angustata</name>
    <dbReference type="NCBI Taxonomy" id="152316"/>
    <lineage>
        <taxon>Eukaryota</taxon>
        <taxon>Fungi</taxon>
        <taxon>Dikarya</taxon>
        <taxon>Ascomycota</taxon>
        <taxon>Pezizomycotina</taxon>
        <taxon>Sordariomycetes</taxon>
        <taxon>Xylariomycetidae</taxon>
        <taxon>Amphisphaeriales</taxon>
        <taxon>Sporocadaceae</taxon>
        <taxon>Truncatella</taxon>
    </lineage>
</organism>
<name>A0A9P8UGH3_9PEZI</name>
<keyword evidence="1" id="KW-0732">Signal</keyword>
<dbReference type="Proteomes" id="UP000758603">
    <property type="component" value="Unassembled WGS sequence"/>
</dbReference>
<reference evidence="2" key="1">
    <citation type="journal article" date="2021" name="Nat. Commun.">
        <title>Genetic determinants of endophytism in the Arabidopsis root mycobiome.</title>
        <authorList>
            <person name="Mesny F."/>
            <person name="Miyauchi S."/>
            <person name="Thiergart T."/>
            <person name="Pickel B."/>
            <person name="Atanasova L."/>
            <person name="Karlsson M."/>
            <person name="Huettel B."/>
            <person name="Barry K.W."/>
            <person name="Haridas S."/>
            <person name="Chen C."/>
            <person name="Bauer D."/>
            <person name="Andreopoulos W."/>
            <person name="Pangilinan J."/>
            <person name="LaButti K."/>
            <person name="Riley R."/>
            <person name="Lipzen A."/>
            <person name="Clum A."/>
            <person name="Drula E."/>
            <person name="Henrissat B."/>
            <person name="Kohler A."/>
            <person name="Grigoriev I.V."/>
            <person name="Martin F.M."/>
            <person name="Hacquard S."/>
        </authorList>
    </citation>
    <scope>NUCLEOTIDE SEQUENCE</scope>
    <source>
        <strain evidence="2">MPI-SDFR-AT-0073</strain>
    </source>
</reference>
<sequence length="210" mass="23866">MNYLFVNIFAILCALFMGINAIPVHELLEDSAKLDKFMRRYTSPTVIYPANMTMDRMARFLMILNVQPNPDPDVIKENVAIDATYVSLTEDNPELHQILPWAGTRYRVGPQAFIDTFTRVGLWWSRGPFNVQSIFTDGEGNFTAWGNFEITSNTLGKSISSPWSCRAEFNDAGLISYFQYMEDTFATTSTFWADGKKEFCANPLGGCVWF</sequence>
<dbReference type="GeneID" id="70136506"/>
<proteinExistence type="predicted"/>
<feature type="chain" id="PRO_5040397719" evidence="1">
    <location>
        <begin position="22"/>
        <end position="210"/>
    </location>
</feature>